<protein>
    <submittedName>
        <fullName evidence="1">HAD-like domain-containing protein</fullName>
    </submittedName>
</protein>
<dbReference type="EMBL" id="MU273655">
    <property type="protein sequence ID" value="KAI0029804.1"/>
    <property type="molecule type" value="Genomic_DNA"/>
</dbReference>
<reference evidence="1" key="1">
    <citation type="submission" date="2021-02" db="EMBL/GenBank/DDBJ databases">
        <authorList>
            <consortium name="DOE Joint Genome Institute"/>
            <person name="Ahrendt S."/>
            <person name="Looney B.P."/>
            <person name="Miyauchi S."/>
            <person name="Morin E."/>
            <person name="Drula E."/>
            <person name="Courty P.E."/>
            <person name="Chicoki N."/>
            <person name="Fauchery L."/>
            <person name="Kohler A."/>
            <person name="Kuo A."/>
            <person name="Labutti K."/>
            <person name="Pangilinan J."/>
            <person name="Lipzen A."/>
            <person name="Riley R."/>
            <person name="Andreopoulos W."/>
            <person name="He G."/>
            <person name="Johnson J."/>
            <person name="Barry K.W."/>
            <person name="Grigoriev I.V."/>
            <person name="Nagy L."/>
            <person name="Hibbett D."/>
            <person name="Henrissat B."/>
            <person name="Matheny P.B."/>
            <person name="Labbe J."/>
            <person name="Martin F."/>
        </authorList>
    </citation>
    <scope>NUCLEOTIDE SEQUENCE</scope>
    <source>
        <strain evidence="1">EC-137</strain>
    </source>
</reference>
<sequence>MEYISLNVSTIIFDIGDVLFTWSPETPTSLSPRTIRDIISSPTWGRYECGKLAQEECYQLIASEHGLDSDEVKCAFQHARDSLKPNSDFYAFIRTLKDQHPGLRIFAMSNISGPDYEVLRTKDADWSMFDDIFLSYAAGMRKPNLGFYQHVLRETGSDPRFTAFVDDKAENVLAARSVGLHGIVFDRVETVRQALLQLIGDPVQRATKYLQDHAGRMESVTDTGLVIGDNFSQLLIYELTHQRRLVKLIDYSATGKWNFFRDRPALTTAEFPYDMDTTSIGLTVLEYDPTIANYVMDEMLSYLDEDGIVQTYFDFKRARRDPVVCVNVLCLFHAYDRGEELLRTQSWVLDVLRHRAYLDGTRYYETPECFLFFFSRLLPRIVSYEGGKALRVLLRERLLERVGAPGDALALAMRIIACARVGIKDELDLRQLLPMQLEDGSWGPGSIYKYGSSGVRIGNFGLATALALNAVEEIAGLSTDEGQTELKFEFSSRL</sequence>
<comment type="caution">
    <text evidence="1">The sequence shown here is derived from an EMBL/GenBank/DDBJ whole genome shotgun (WGS) entry which is preliminary data.</text>
</comment>
<organism evidence="1 2">
    <name type="scientific">Vararia minispora EC-137</name>
    <dbReference type="NCBI Taxonomy" id="1314806"/>
    <lineage>
        <taxon>Eukaryota</taxon>
        <taxon>Fungi</taxon>
        <taxon>Dikarya</taxon>
        <taxon>Basidiomycota</taxon>
        <taxon>Agaricomycotina</taxon>
        <taxon>Agaricomycetes</taxon>
        <taxon>Russulales</taxon>
        <taxon>Lachnocladiaceae</taxon>
        <taxon>Vararia</taxon>
    </lineage>
</organism>
<proteinExistence type="predicted"/>
<name>A0ACB8QDH9_9AGAM</name>
<gene>
    <name evidence="1" type="ORF">K488DRAFT_79957</name>
</gene>
<evidence type="ECO:0000313" key="1">
    <source>
        <dbReference type="EMBL" id="KAI0029804.1"/>
    </source>
</evidence>
<dbReference type="Proteomes" id="UP000814128">
    <property type="component" value="Unassembled WGS sequence"/>
</dbReference>
<keyword evidence="2" id="KW-1185">Reference proteome</keyword>
<accession>A0ACB8QDH9</accession>
<evidence type="ECO:0000313" key="2">
    <source>
        <dbReference type="Proteomes" id="UP000814128"/>
    </source>
</evidence>
<reference evidence="1" key="2">
    <citation type="journal article" date="2022" name="New Phytol.">
        <title>Evolutionary transition to the ectomycorrhizal habit in the genomes of a hyperdiverse lineage of mushroom-forming fungi.</title>
        <authorList>
            <person name="Looney B."/>
            <person name="Miyauchi S."/>
            <person name="Morin E."/>
            <person name="Drula E."/>
            <person name="Courty P.E."/>
            <person name="Kohler A."/>
            <person name="Kuo A."/>
            <person name="LaButti K."/>
            <person name="Pangilinan J."/>
            <person name="Lipzen A."/>
            <person name="Riley R."/>
            <person name="Andreopoulos W."/>
            <person name="He G."/>
            <person name="Johnson J."/>
            <person name="Nolan M."/>
            <person name="Tritt A."/>
            <person name="Barry K.W."/>
            <person name="Grigoriev I.V."/>
            <person name="Nagy L.G."/>
            <person name="Hibbett D."/>
            <person name="Henrissat B."/>
            <person name="Matheny P.B."/>
            <person name="Labbe J."/>
            <person name="Martin F.M."/>
        </authorList>
    </citation>
    <scope>NUCLEOTIDE SEQUENCE</scope>
    <source>
        <strain evidence="1">EC-137</strain>
    </source>
</reference>